<dbReference type="GO" id="GO:0006508">
    <property type="term" value="P:proteolysis"/>
    <property type="evidence" value="ECO:0007669"/>
    <property type="project" value="UniProtKB-KW"/>
</dbReference>
<dbReference type="GO" id="GO:0004176">
    <property type="term" value="F:ATP-dependent peptidase activity"/>
    <property type="evidence" value="ECO:0007669"/>
    <property type="project" value="UniProtKB-UniRule"/>
</dbReference>
<gene>
    <name evidence="6" type="ORF">B2M26_04660</name>
</gene>
<dbReference type="NCBIfam" id="TIGR02903">
    <property type="entry name" value="spore_lon_C"/>
    <property type="match status" value="1"/>
</dbReference>
<dbReference type="RefSeq" id="WP_079290075.1">
    <property type="nucleotide sequence ID" value="NZ_MWPS01000013.1"/>
</dbReference>
<dbReference type="PRINTS" id="PR00830">
    <property type="entry name" value="ENDOLAPTASE"/>
</dbReference>
<dbReference type="Pfam" id="PF05362">
    <property type="entry name" value="Lon_C"/>
    <property type="match status" value="1"/>
</dbReference>
<evidence type="ECO:0000256" key="2">
    <source>
        <dbReference type="ARBA" id="ARBA00022825"/>
    </source>
</evidence>
<dbReference type="PROSITE" id="PS50045">
    <property type="entry name" value="SIGMA54_INTERACT_4"/>
    <property type="match status" value="1"/>
</dbReference>
<dbReference type="CDD" id="cd00009">
    <property type="entry name" value="AAA"/>
    <property type="match status" value="1"/>
</dbReference>
<dbReference type="Gene3D" id="3.30.230.10">
    <property type="match status" value="1"/>
</dbReference>
<proteinExistence type="inferred from homology"/>
<protein>
    <recommendedName>
        <fullName evidence="3">endopeptidase La</fullName>
        <ecNumber evidence="3">3.4.21.53</ecNumber>
    </recommendedName>
</protein>
<dbReference type="InterPro" id="IPR003593">
    <property type="entry name" value="AAA+_ATPase"/>
</dbReference>
<dbReference type="PANTHER" id="PTHR10046">
    <property type="entry name" value="ATP DEPENDENT LON PROTEASE FAMILY MEMBER"/>
    <property type="match status" value="1"/>
</dbReference>
<dbReference type="SMART" id="SM00382">
    <property type="entry name" value="AAA"/>
    <property type="match status" value="1"/>
</dbReference>
<feature type="domain" description="Lon proteolytic" evidence="5">
    <location>
        <begin position="461"/>
        <end position="634"/>
    </location>
</feature>
<dbReference type="GO" id="GO:0016887">
    <property type="term" value="F:ATP hydrolysis activity"/>
    <property type="evidence" value="ECO:0007669"/>
    <property type="project" value="InterPro"/>
</dbReference>
<dbReference type="SUPFAM" id="SSF54211">
    <property type="entry name" value="Ribosomal protein S5 domain 2-like"/>
    <property type="match status" value="1"/>
</dbReference>
<keyword evidence="7" id="KW-1185">Reference proteome</keyword>
<evidence type="ECO:0000256" key="3">
    <source>
        <dbReference type="PROSITE-ProRule" id="PRU01122"/>
    </source>
</evidence>
<reference evidence="6 7" key="1">
    <citation type="submission" date="2017-02" db="EMBL/GenBank/DDBJ databases">
        <title>Draft genome of Acidibacillus ferrooxidans Huett2.</title>
        <authorList>
            <person name="Schopf S."/>
        </authorList>
    </citation>
    <scope>NUCLEOTIDE SEQUENCE [LARGE SCALE GENOMIC DNA]</scope>
    <source>
        <strain evidence="6 7">Huett2</strain>
    </source>
</reference>
<dbReference type="Pfam" id="PF00004">
    <property type="entry name" value="AAA"/>
    <property type="match status" value="1"/>
</dbReference>
<comment type="caution">
    <text evidence="6">The sequence shown here is derived from an EMBL/GenBank/DDBJ whole genome shotgun (WGS) entry which is preliminary data.</text>
</comment>
<evidence type="ECO:0000259" key="4">
    <source>
        <dbReference type="PROSITE" id="PS50045"/>
    </source>
</evidence>
<dbReference type="PROSITE" id="PS51786">
    <property type="entry name" value="LON_PROTEOLYTIC"/>
    <property type="match status" value="1"/>
</dbReference>
<feature type="active site" evidence="3">
    <location>
        <position position="545"/>
    </location>
</feature>
<sequence>MQQKRSHKDSVMVEQTVHESMAMLDRLNSLLGYAERLYGKEAWDALIRHYQLEEKMCSTLLEQKVTAFHQLFFQEESSLRGSKRDPAALYAMLTAIEEKLVEQAARKKLDEQLDEKVASELERRHLEYLEQIRKEIVLKNKSAESPHSLRMYGRLEKMAQQSIGRSLFSAMRPSRLEQIVGQHDAVHSLLAKMCSPWPQHILLYGPPGVGKTTVARLVLREATKYRRSRFHEDSPFVEIDATSLRGNQREATDPLLGFVQDPIYQGTRQDLAGSGVPEPKLGVVSEAHGGVLFIDEIGEMDPHAQLKLLKVLEDKKVSFQSAYFDAADLAVPLYIKRLFEEGAPADFILIGATTRQPEEINPALRSRCAEIFFDALTTEDLALIVKQSAEQLGTTLEPDAAKKISQTAPNGRKAVGLLGDAYALATLRSEMESPEITVGDVQSVLRVNRMASEGKVTLQSSNEIGRVFALGVHHYVGRLIEIEAAVFSARESRRGEARVNDRAGLMTKDALQNALTNVRRVFGEETAHYDLHVNVVGGGVVDGPSAGLAFFVVLMSVLTDTPIPQDVAFTGELSIRGDIKAVGGIPEKLNGARHAGVRVLYVPSENRLEIAKDLSENVRFVSHVRDILTEFFPTIAEYMR</sequence>
<comment type="similarity">
    <text evidence="3">Belongs to the peptidase S16 family.</text>
</comment>
<dbReference type="InterPro" id="IPR027417">
    <property type="entry name" value="P-loop_NTPase"/>
</dbReference>
<dbReference type="InterPro" id="IPR008269">
    <property type="entry name" value="Lon_proteolytic"/>
</dbReference>
<dbReference type="InterPro" id="IPR014721">
    <property type="entry name" value="Ribsml_uS5_D2-typ_fold_subgr"/>
</dbReference>
<dbReference type="GO" id="GO:0004252">
    <property type="term" value="F:serine-type endopeptidase activity"/>
    <property type="evidence" value="ECO:0007669"/>
    <property type="project" value="UniProtKB-UniRule"/>
</dbReference>
<dbReference type="GO" id="GO:0005524">
    <property type="term" value="F:ATP binding"/>
    <property type="evidence" value="ECO:0007669"/>
    <property type="project" value="InterPro"/>
</dbReference>
<comment type="catalytic activity">
    <reaction evidence="3">
        <text>Hydrolysis of proteins in presence of ATP.</text>
        <dbReference type="EC" id="3.4.21.53"/>
    </reaction>
</comment>
<dbReference type="InterPro" id="IPR002078">
    <property type="entry name" value="Sigma_54_int"/>
</dbReference>
<feature type="domain" description="Sigma-54 factor interaction" evidence="4">
    <location>
        <begin position="201"/>
        <end position="367"/>
    </location>
</feature>
<dbReference type="GO" id="GO:0030163">
    <property type="term" value="P:protein catabolic process"/>
    <property type="evidence" value="ECO:0007669"/>
    <property type="project" value="InterPro"/>
</dbReference>
<dbReference type="Gene3D" id="3.40.50.300">
    <property type="entry name" value="P-loop containing nucleotide triphosphate hydrolases"/>
    <property type="match status" value="1"/>
</dbReference>
<dbReference type="InterPro" id="IPR027065">
    <property type="entry name" value="Lon_Prtase"/>
</dbReference>
<evidence type="ECO:0000313" key="6">
    <source>
        <dbReference type="EMBL" id="OPG16796.1"/>
    </source>
</evidence>
<feature type="active site" evidence="3">
    <location>
        <position position="588"/>
    </location>
</feature>
<dbReference type="InterPro" id="IPR020568">
    <property type="entry name" value="Ribosomal_Su5_D2-typ_SF"/>
</dbReference>
<dbReference type="AlphaFoldDB" id="A0A1V4EV39"/>
<evidence type="ECO:0000259" key="5">
    <source>
        <dbReference type="PROSITE" id="PS51786"/>
    </source>
</evidence>
<dbReference type="EMBL" id="MWPS01000013">
    <property type="protein sequence ID" value="OPG16796.1"/>
    <property type="molecule type" value="Genomic_DNA"/>
</dbReference>
<evidence type="ECO:0000256" key="1">
    <source>
        <dbReference type="ARBA" id="ARBA00022670"/>
    </source>
</evidence>
<accession>A0A1V4EV39</accession>
<dbReference type="Proteomes" id="UP000190229">
    <property type="component" value="Unassembled WGS sequence"/>
</dbReference>
<organism evidence="6 7">
    <name type="scientific">Ferroacidibacillus organovorans</name>
    <dbReference type="NCBI Taxonomy" id="1765683"/>
    <lineage>
        <taxon>Bacteria</taxon>
        <taxon>Bacillati</taxon>
        <taxon>Bacillota</taxon>
        <taxon>Bacilli</taxon>
        <taxon>Bacillales</taxon>
        <taxon>Alicyclobacillaceae</taxon>
        <taxon>Ferroacidibacillus</taxon>
    </lineage>
</organism>
<name>A0A1V4EV39_9BACL</name>
<keyword evidence="1 3" id="KW-0645">Protease</keyword>
<dbReference type="EC" id="3.4.21.53" evidence="3"/>
<dbReference type="InterPro" id="IPR003959">
    <property type="entry name" value="ATPase_AAA_core"/>
</dbReference>
<dbReference type="GO" id="GO:0006355">
    <property type="term" value="P:regulation of DNA-templated transcription"/>
    <property type="evidence" value="ECO:0007669"/>
    <property type="project" value="InterPro"/>
</dbReference>
<evidence type="ECO:0000313" key="7">
    <source>
        <dbReference type="Proteomes" id="UP000190229"/>
    </source>
</evidence>
<keyword evidence="3" id="KW-0378">Hydrolase</keyword>
<dbReference type="InterPro" id="IPR014252">
    <property type="entry name" value="Spore_LonC"/>
</dbReference>
<dbReference type="SUPFAM" id="SSF52540">
    <property type="entry name" value="P-loop containing nucleoside triphosphate hydrolases"/>
    <property type="match status" value="1"/>
</dbReference>
<keyword evidence="2 3" id="KW-0720">Serine protease</keyword>